<evidence type="ECO:0000313" key="1">
    <source>
        <dbReference type="EMBL" id="KAJ2987943.1"/>
    </source>
</evidence>
<comment type="caution">
    <text evidence="1">The sequence shown here is derived from an EMBL/GenBank/DDBJ whole genome shotgun (WGS) entry which is preliminary data.</text>
</comment>
<accession>A0ACC1P7E2</accession>
<name>A0ACC1P7E2_9PEZI</name>
<dbReference type="EMBL" id="JAPDGR010000719">
    <property type="protein sequence ID" value="KAJ2987943.1"/>
    <property type="molecule type" value="Genomic_DNA"/>
</dbReference>
<gene>
    <name evidence="1" type="ORF">NUW58_g4233</name>
</gene>
<protein>
    <submittedName>
        <fullName evidence="1">Uncharacterized protein</fullName>
    </submittedName>
</protein>
<dbReference type="Proteomes" id="UP001143856">
    <property type="component" value="Unassembled WGS sequence"/>
</dbReference>
<proteinExistence type="predicted"/>
<organism evidence="1 2">
    <name type="scientific">Xylaria curta</name>
    <dbReference type="NCBI Taxonomy" id="42375"/>
    <lineage>
        <taxon>Eukaryota</taxon>
        <taxon>Fungi</taxon>
        <taxon>Dikarya</taxon>
        <taxon>Ascomycota</taxon>
        <taxon>Pezizomycotina</taxon>
        <taxon>Sordariomycetes</taxon>
        <taxon>Xylariomycetidae</taxon>
        <taxon>Xylariales</taxon>
        <taxon>Xylariaceae</taxon>
        <taxon>Xylaria</taxon>
    </lineage>
</organism>
<reference evidence="1" key="1">
    <citation type="submission" date="2022-10" db="EMBL/GenBank/DDBJ databases">
        <title>Genome Sequence of Xylaria curta.</title>
        <authorList>
            <person name="Buettner E."/>
        </authorList>
    </citation>
    <scope>NUCLEOTIDE SEQUENCE</scope>
    <source>
        <strain evidence="1">Babe10</strain>
    </source>
</reference>
<evidence type="ECO:0000313" key="2">
    <source>
        <dbReference type="Proteomes" id="UP001143856"/>
    </source>
</evidence>
<sequence>MRSMFLAALLLLAAGVLSSQPRMANGLLGNAYESRITWTGCIDEDDDLMSFTGPDLRHIEMQIREIKPDFSWPLGTELTARDSLAKDKGDILCNMASNTPFASVFHIRQYALGAVLFPGLATLLRPLALT</sequence>
<keyword evidence="2" id="KW-1185">Reference proteome</keyword>